<feature type="domain" description="Probable DNA packing protein N-terminal" evidence="7">
    <location>
        <begin position="60"/>
        <end position="361"/>
    </location>
</feature>
<dbReference type="GO" id="GO:0051276">
    <property type="term" value="P:chromosome organization"/>
    <property type="evidence" value="ECO:0007669"/>
    <property type="project" value="InterPro"/>
</dbReference>
<keyword evidence="3" id="KW-0378">Hydrolase</keyword>
<dbReference type="GO" id="GO:0003677">
    <property type="term" value="F:DNA binding"/>
    <property type="evidence" value="ECO:0007669"/>
    <property type="project" value="UniProtKB-KW"/>
</dbReference>
<name>A0A068ERZ1_9ALPH</name>
<dbReference type="Gene3D" id="3.30.420.320">
    <property type="match status" value="1"/>
</dbReference>
<dbReference type="HAMAP" id="MF_04013">
    <property type="entry name" value="HSV_TRM3"/>
    <property type="match status" value="1"/>
</dbReference>
<evidence type="ECO:0000259" key="6">
    <source>
        <dbReference type="Pfam" id="PF02499"/>
    </source>
</evidence>
<evidence type="ECO:0000313" key="8">
    <source>
        <dbReference type="EMBL" id="AID52715.1"/>
    </source>
</evidence>
<keyword evidence="1" id="KW-1048">Host nucleus</keyword>
<dbReference type="OrthoDB" id="787at10239"/>
<gene>
    <name evidence="8" type="ORF">FaHV1S18_025</name>
</gene>
<dbReference type="KEGG" id="vg:19738313"/>
<accession>A0A068ERZ1</accession>
<dbReference type="Pfam" id="PF02500">
    <property type="entry name" value="DNA_pack_N"/>
    <property type="match status" value="1"/>
</dbReference>
<dbReference type="Pfam" id="PF02499">
    <property type="entry name" value="DNA_pack_C"/>
    <property type="match status" value="1"/>
</dbReference>
<keyword evidence="2" id="KW-1188">Viral release from host cell</keyword>
<evidence type="ECO:0000313" key="9">
    <source>
        <dbReference type="Proteomes" id="UP000146149"/>
    </source>
</evidence>
<dbReference type="InterPro" id="IPR038435">
    <property type="entry name" value="DNA_pack_C_sf"/>
</dbReference>
<proteinExistence type="inferred from homology"/>
<organism evidence="8 9">
    <name type="scientific">Falconid herpesvirus 1</name>
    <dbReference type="NCBI Taxonomy" id="1510155"/>
    <lineage>
        <taxon>Viruses</taxon>
        <taxon>Duplodnaviria</taxon>
        <taxon>Heunggongvirae</taxon>
        <taxon>Peploviricota</taxon>
        <taxon>Herviviricetes</taxon>
        <taxon>Herpesvirales</taxon>
        <taxon>Orthoherpesviridae</taxon>
        <taxon>Alphaherpesvirinae</taxon>
        <taxon>Mardivirus</taxon>
        <taxon>Mardivirus columbidalpha1</taxon>
    </lineage>
</organism>
<evidence type="ECO:0000256" key="4">
    <source>
        <dbReference type="ARBA" id="ARBA00023125"/>
    </source>
</evidence>
<evidence type="ECO:0000256" key="5">
    <source>
        <dbReference type="ARBA" id="ARBA00023219"/>
    </source>
</evidence>
<dbReference type="InterPro" id="IPR033663">
    <property type="entry name" value="HSV_TRM3"/>
</dbReference>
<dbReference type="Gene3D" id="3.40.50.300">
    <property type="entry name" value="P-loop containing nucleotide triphosphate hydrolases"/>
    <property type="match status" value="1"/>
</dbReference>
<evidence type="ECO:0000256" key="3">
    <source>
        <dbReference type="ARBA" id="ARBA00022801"/>
    </source>
</evidence>
<dbReference type="RefSeq" id="YP_009046509.1">
    <property type="nucleotide sequence ID" value="NC_024450.1"/>
</dbReference>
<dbReference type="GO" id="GO:0016787">
    <property type="term" value="F:hydrolase activity"/>
    <property type="evidence" value="ECO:0007669"/>
    <property type="project" value="UniProtKB-KW"/>
</dbReference>
<sequence length="751" mass="82120">MFGGSLGEETRRYFERLLNERNDRLGASGPANDRRSSSSGGDGGEVAAPFLNFAIPVPRRHQTVIPAVGTLHDCCESARLFSAVSSRLLFASLIPEEFGDRSGVVGYTHGEIPPPAQKWAFLSPKLLSATNSLAFAEYGDAESASHRNSYYSVMNSLRSLRTSDAFKQLTSFMGHFARLLATSFRDVVNEPGSANAAVKRAKLDVPMYDKKRGTLELFQKMILMHATYFLASVVLGDHAERVEQFLKVAFDTPNFSESATRHFRQRATVFLVPRRHGKTWFLVPLIALAMSAFEGIRIGYTSHIRKALEPVFEEIGARLRLWFGADRVDHVKGETITLSFPSGSKSTATFASSHNTNSIRGQDFNLLFVDEANFIRPDAVQTIVGFLNQANCKIIFVSSTNSGKASTSFLYSLKGSADDLLNVVTYICDEHMRHVTAHTNATACSCYVLNKPVFITMDGAMRRTAELFLPDSFMQEIIGGGDFAGKDQDAGRSVFTHSAVDRFLLYRPSTVNNQEVLPQDLYVYVDPAFTANTRASGTGVAAVGRCGADYVVFGLEHFFLRALTGDSADAIGRCAAQCIAQICALHPRRFGSIRITVEGNSSQDSAVAIAARIALEMDAYVSSGVGKAPRELVFYHCVPPGGEIAYPLFILNRQKTEAFDYFIGRFNSGRVLASQDLVSTTISLSTDPAEYLTGQLFNLTEIVSGPAYARTFSGKKGGRADDTLVALVMAVYVSTYVSTGSFAPLSRRIEN</sequence>
<dbReference type="InterPro" id="IPR003498">
    <property type="entry name" value="DNA_pack_C"/>
</dbReference>
<evidence type="ECO:0000259" key="7">
    <source>
        <dbReference type="Pfam" id="PF02500"/>
    </source>
</evidence>
<dbReference type="Proteomes" id="UP000146149">
    <property type="component" value="Segment"/>
</dbReference>
<dbReference type="InterPro" id="IPR027417">
    <property type="entry name" value="P-loop_NTPase"/>
</dbReference>
<protein>
    <submittedName>
        <fullName evidence="8">DNA packaging terminase subunit 1</fullName>
    </submittedName>
</protein>
<keyword evidence="5" id="KW-0231">Viral genome packaging</keyword>
<dbReference type="InterPro" id="IPR003499">
    <property type="entry name" value="DNA_pack_N"/>
</dbReference>
<feature type="domain" description="Probable DNA packing protein C-terminal" evidence="6">
    <location>
        <begin position="387"/>
        <end position="736"/>
    </location>
</feature>
<dbReference type="EMBL" id="KJ668231">
    <property type="protein sequence ID" value="AID52715.1"/>
    <property type="molecule type" value="Genomic_DNA"/>
</dbReference>
<reference evidence="8 9" key="1">
    <citation type="journal article" date="2014" name="Virus Res.">
        <title>Molecular characterization of the complete genome of falconid herpesvirus strain S-18.</title>
        <authorList>
            <person name="Spatz S.J."/>
            <person name="Volkening J.D."/>
            <person name="Ross T.A."/>
        </authorList>
    </citation>
    <scope>NUCLEOTIDE SEQUENCE [LARGE SCALE GENOMIC DNA]</scope>
    <source>
        <strain evidence="8">S-18</strain>
    </source>
</reference>
<evidence type="ECO:0000256" key="2">
    <source>
        <dbReference type="ARBA" id="ARBA00022612"/>
    </source>
</evidence>
<keyword evidence="4" id="KW-0238">DNA-binding</keyword>
<evidence type="ECO:0000256" key="1">
    <source>
        <dbReference type="ARBA" id="ARBA00022562"/>
    </source>
</evidence>
<dbReference type="GeneID" id="19738313"/>